<dbReference type="GO" id="GO:0001682">
    <property type="term" value="P:tRNA 5'-leader removal"/>
    <property type="evidence" value="ECO:0007669"/>
    <property type="project" value="InterPro"/>
</dbReference>
<gene>
    <name evidence="4" type="primary">RPP29</name>
    <name evidence="4" type="ORF">TSPGSL018_6158</name>
</gene>
<organism evidence="4">
    <name type="scientific">Tetraselmis sp. GSL018</name>
    <dbReference type="NCBI Taxonomy" id="582737"/>
    <lineage>
        <taxon>Eukaryota</taxon>
        <taxon>Viridiplantae</taxon>
        <taxon>Chlorophyta</taxon>
        <taxon>core chlorophytes</taxon>
        <taxon>Chlorodendrophyceae</taxon>
        <taxon>Chlorodendrales</taxon>
        <taxon>Chlorodendraceae</taxon>
        <taxon>Tetraselmis</taxon>
    </lineage>
</organism>
<dbReference type="GO" id="GO:0000172">
    <property type="term" value="C:ribonuclease MRP complex"/>
    <property type="evidence" value="ECO:0007669"/>
    <property type="project" value="InterPro"/>
</dbReference>
<dbReference type="GO" id="GO:0006364">
    <property type="term" value="P:rRNA processing"/>
    <property type="evidence" value="ECO:0007669"/>
    <property type="project" value="TreeGrafter"/>
</dbReference>
<feature type="compositionally biased region" description="Basic residues" evidence="3">
    <location>
        <begin position="1"/>
        <end position="10"/>
    </location>
</feature>
<sequence length="278" mass="29805">MQSTVKRRRLAALEQQKISKTGAQNSSKGRPAKPQRPPGRGVQPDAGCATDRPRGAAQCHSGPPADSSGLADGAREDSALYRPLPEAALEALRMRAPPQRDFTTAFLTELLQTSSRDAPVADILKSKVDNQAFLLDNPAKPPAPHGQRRRRVPSVGVAAAAKDLHKSLKQAPPADLDRVCGVLHARWRAYISDLLASTRDSAESLAAADLHGSVLKVVAASSTSCVGAEGTVLRESRTAFHLQSSGSKCRVVQKKDTVFECEVPGLVKFRVHGSKRFR</sequence>
<dbReference type="SMART" id="SM00538">
    <property type="entry name" value="POP4"/>
    <property type="match status" value="1"/>
</dbReference>
<dbReference type="InterPro" id="IPR036980">
    <property type="entry name" value="RNase_P/MRP_Rpp29_sf"/>
</dbReference>
<evidence type="ECO:0000256" key="2">
    <source>
        <dbReference type="ARBA" id="ARBA00006181"/>
    </source>
</evidence>
<name>A0A061R9B0_9CHLO</name>
<evidence type="ECO:0000256" key="1">
    <source>
        <dbReference type="ARBA" id="ARBA00004123"/>
    </source>
</evidence>
<dbReference type="InterPro" id="IPR016848">
    <property type="entry name" value="RNase_P/MRP_Rpp29-subunit"/>
</dbReference>
<evidence type="ECO:0000256" key="3">
    <source>
        <dbReference type="SAM" id="MobiDB-lite"/>
    </source>
</evidence>
<accession>A0A061R9B0</accession>
<dbReference type="InterPro" id="IPR023534">
    <property type="entry name" value="Rof/RNase_P-like"/>
</dbReference>
<dbReference type="SUPFAM" id="SSF101744">
    <property type="entry name" value="Rof/RNase P subunit-like"/>
    <property type="match status" value="1"/>
</dbReference>
<proteinExistence type="inferred from homology"/>
<protein>
    <submittedName>
        <fullName evidence="4">Ribonuclease P protein subunit POP4</fullName>
    </submittedName>
</protein>
<dbReference type="AlphaFoldDB" id="A0A061R9B0"/>
<dbReference type="EMBL" id="GBEZ01016747">
    <property type="protein sequence ID" value="JAC69532.1"/>
    <property type="molecule type" value="Transcribed_RNA"/>
</dbReference>
<dbReference type="GO" id="GO:0030677">
    <property type="term" value="C:ribonuclease P complex"/>
    <property type="evidence" value="ECO:0007669"/>
    <property type="project" value="InterPro"/>
</dbReference>
<feature type="compositionally biased region" description="Polar residues" evidence="3">
    <location>
        <begin position="16"/>
        <end position="28"/>
    </location>
</feature>
<comment type="similarity">
    <text evidence="2">Belongs to the eukaryotic/archaeal RNase P protein component 1 family.</text>
</comment>
<feature type="region of interest" description="Disordered" evidence="3">
    <location>
        <begin position="1"/>
        <end position="73"/>
    </location>
</feature>
<dbReference type="Pfam" id="PF01868">
    <property type="entry name" value="RNase_P-MRP_p29"/>
    <property type="match status" value="1"/>
</dbReference>
<dbReference type="InterPro" id="IPR002730">
    <property type="entry name" value="Rpp29/RNP1"/>
</dbReference>
<dbReference type="GO" id="GO:0005634">
    <property type="term" value="C:nucleus"/>
    <property type="evidence" value="ECO:0007669"/>
    <property type="project" value="UniProtKB-SubCell"/>
</dbReference>
<evidence type="ECO:0000313" key="4">
    <source>
        <dbReference type="EMBL" id="JAC69532.1"/>
    </source>
</evidence>
<dbReference type="Gene3D" id="2.30.30.210">
    <property type="entry name" value="Ribonuclease P/MRP, subunit p29"/>
    <property type="match status" value="1"/>
</dbReference>
<comment type="subcellular location">
    <subcellularLocation>
        <location evidence="1">Nucleus</location>
    </subcellularLocation>
</comment>
<dbReference type="PANTHER" id="PTHR13348">
    <property type="entry name" value="RIBONUCLEASE P SUBUNIT P29"/>
    <property type="match status" value="1"/>
</dbReference>
<reference evidence="4" key="1">
    <citation type="submission" date="2014-05" db="EMBL/GenBank/DDBJ databases">
        <title>The transcriptome of the halophilic microalga Tetraselmis sp. GSL018 isolated from the Great Salt Lake, Utah.</title>
        <authorList>
            <person name="Jinkerson R.E."/>
            <person name="D'Adamo S."/>
            <person name="Posewitz M.C."/>
        </authorList>
    </citation>
    <scope>NUCLEOTIDE SEQUENCE</scope>
    <source>
        <strain evidence="4">GSL018</strain>
    </source>
</reference>
<dbReference type="GO" id="GO:0033204">
    <property type="term" value="F:ribonuclease P RNA binding"/>
    <property type="evidence" value="ECO:0007669"/>
    <property type="project" value="InterPro"/>
</dbReference>
<dbReference type="PANTHER" id="PTHR13348:SF0">
    <property type="entry name" value="RIBONUCLEASE P PROTEIN SUBUNIT P29"/>
    <property type="match status" value="1"/>
</dbReference>